<reference evidence="2 3" key="1">
    <citation type="submission" date="2011-06" db="EMBL/GenBank/DDBJ databases">
        <authorList>
            <person name="Muzny D."/>
            <person name="Qin X."/>
            <person name="Deng J."/>
            <person name="Jiang H."/>
            <person name="Liu Y."/>
            <person name="Qu J."/>
            <person name="Song X.-Z."/>
            <person name="Zhang L."/>
            <person name="Thornton R."/>
            <person name="Coyle M."/>
            <person name="Francisco L."/>
            <person name="Jackson L."/>
            <person name="Javaid M."/>
            <person name="Korchina V."/>
            <person name="Kovar C."/>
            <person name="Mata R."/>
            <person name="Mathew T."/>
            <person name="Ngo R."/>
            <person name="Nguyen L."/>
            <person name="Nguyen N."/>
            <person name="Okwuonu G."/>
            <person name="Ongeri F."/>
            <person name="Pham C."/>
            <person name="Simmons D."/>
            <person name="Wilczek-Boney K."/>
            <person name="Hale W."/>
            <person name="Jakkamsetti A."/>
            <person name="Pham P."/>
            <person name="Ruth R."/>
            <person name="San Lucas F."/>
            <person name="Warren J."/>
            <person name="Zhang J."/>
            <person name="Zhao Z."/>
            <person name="Zhou C."/>
            <person name="Zhu D."/>
            <person name="Lee S."/>
            <person name="Bess C."/>
            <person name="Blankenburg K."/>
            <person name="Forbes L."/>
            <person name="Fu Q."/>
            <person name="Gubbala S."/>
            <person name="Hirani K."/>
            <person name="Jayaseelan J.C."/>
            <person name="Lara F."/>
            <person name="Munidasa M."/>
            <person name="Palculict T."/>
            <person name="Patil S."/>
            <person name="Pu L.-L."/>
            <person name="Saada N."/>
            <person name="Tang L."/>
            <person name="Weissenberger G."/>
            <person name="Zhu Y."/>
            <person name="Hemphill L."/>
            <person name="Shang Y."/>
            <person name="Youmans B."/>
            <person name="Ayvaz T."/>
            <person name="Ross M."/>
            <person name="Santibanez J."/>
            <person name="Aqrawi P."/>
            <person name="Gross S."/>
            <person name="Joshi V."/>
            <person name="Fowler G."/>
            <person name="Nazareth L."/>
            <person name="Reid J."/>
            <person name="Worley K."/>
            <person name="Petrosino J."/>
            <person name="Highlander S."/>
            <person name="Gibbs R."/>
        </authorList>
    </citation>
    <scope>NUCLEOTIDE SEQUENCE [LARGE SCALE GENOMIC DNA]</scope>
    <source>
        <strain evidence="2 3">ATCC 29427</strain>
    </source>
</reference>
<gene>
    <name evidence="2" type="ORF">HMPREF9129_2234</name>
</gene>
<sequence length="41" mass="4570">MDSKKFLSLIEPIIILILSIFVGFVVLSIAIPMFDVVNYIG</sequence>
<evidence type="ECO:0000256" key="1">
    <source>
        <dbReference type="SAM" id="Phobius"/>
    </source>
</evidence>
<dbReference type="STRING" id="997350.HMPREF9129_2234"/>
<name>G4D754_9FIRM</name>
<comment type="caution">
    <text evidence="2">The sequence shown here is derived from an EMBL/GenBank/DDBJ whole genome shotgun (WGS) entry which is preliminary data.</text>
</comment>
<dbReference type="Proteomes" id="UP000003422">
    <property type="component" value="Unassembled WGS sequence"/>
</dbReference>
<keyword evidence="1" id="KW-0472">Membrane</keyword>
<evidence type="ECO:0000313" key="2">
    <source>
        <dbReference type="EMBL" id="EGY76267.1"/>
    </source>
</evidence>
<keyword evidence="1" id="KW-1133">Transmembrane helix</keyword>
<keyword evidence="3" id="KW-1185">Reference proteome</keyword>
<organism evidence="2 3">
    <name type="scientific">Peptoniphilus indolicus ATCC 29427</name>
    <dbReference type="NCBI Taxonomy" id="997350"/>
    <lineage>
        <taxon>Bacteria</taxon>
        <taxon>Bacillati</taxon>
        <taxon>Bacillota</taxon>
        <taxon>Tissierellia</taxon>
        <taxon>Tissierellales</taxon>
        <taxon>Peptoniphilaceae</taxon>
        <taxon>Peptoniphilus</taxon>
    </lineage>
</organism>
<feature type="transmembrane region" description="Helical" evidence="1">
    <location>
        <begin position="12"/>
        <end position="34"/>
    </location>
</feature>
<dbReference type="HOGENOM" id="CLU_3274224_0_0_9"/>
<accession>G4D754</accession>
<dbReference type="AlphaFoldDB" id="G4D754"/>
<dbReference type="EMBL" id="AGBB01000276">
    <property type="protein sequence ID" value="EGY76267.1"/>
    <property type="molecule type" value="Genomic_DNA"/>
</dbReference>
<evidence type="ECO:0000313" key="3">
    <source>
        <dbReference type="Proteomes" id="UP000003422"/>
    </source>
</evidence>
<proteinExistence type="predicted"/>
<protein>
    <submittedName>
        <fullName evidence="2">Uncharacterized protein</fullName>
    </submittedName>
</protein>
<keyword evidence="1" id="KW-0812">Transmembrane</keyword>